<name>A0A941DYC8_9BACI</name>
<dbReference type="Proteomes" id="UP000675284">
    <property type="component" value="Unassembled WGS sequence"/>
</dbReference>
<dbReference type="RefSeq" id="WP_166530906.1">
    <property type="nucleotide sequence ID" value="NZ_JAGSOT010000078.1"/>
</dbReference>
<sequence>MVIKVENENRIFSFIYDQSEFGNFVLAIRLIDEMKASYLLEAASIAREDYFGDNKQNWYLYKTTKSEFIKWFDNLPGPGTDIDNIEHQIISTSETTFEILSKYEPIVKVELK</sequence>
<evidence type="ECO:0000313" key="2">
    <source>
        <dbReference type="Proteomes" id="UP000675284"/>
    </source>
</evidence>
<gene>
    <name evidence="1" type="ORF">KCX74_18130</name>
</gene>
<proteinExistence type="predicted"/>
<dbReference type="EMBL" id="JAGSOT010000078">
    <property type="protein sequence ID" value="MBR7797946.1"/>
    <property type="molecule type" value="Genomic_DNA"/>
</dbReference>
<protein>
    <submittedName>
        <fullName evidence="1">Uncharacterized protein</fullName>
    </submittedName>
</protein>
<keyword evidence="2" id="KW-1185">Reference proteome</keyword>
<reference evidence="1" key="1">
    <citation type="submission" date="2021-04" db="EMBL/GenBank/DDBJ databases">
        <title>Isolation and polyphasic classification of algal microorganism.</title>
        <authorList>
            <person name="Wang S."/>
        </authorList>
    </citation>
    <scope>NUCLEOTIDE SEQUENCE</scope>
    <source>
        <strain evidence="1">720a</strain>
    </source>
</reference>
<dbReference type="AlphaFoldDB" id="A0A941DYC8"/>
<comment type="caution">
    <text evidence="1">The sequence shown here is derived from an EMBL/GenBank/DDBJ whole genome shotgun (WGS) entry which is preliminary data.</text>
</comment>
<organism evidence="1 2">
    <name type="scientific">Virgibacillus salarius</name>
    <dbReference type="NCBI Taxonomy" id="447199"/>
    <lineage>
        <taxon>Bacteria</taxon>
        <taxon>Bacillati</taxon>
        <taxon>Bacillota</taxon>
        <taxon>Bacilli</taxon>
        <taxon>Bacillales</taxon>
        <taxon>Bacillaceae</taxon>
        <taxon>Virgibacillus</taxon>
    </lineage>
</organism>
<accession>A0A941DYC8</accession>
<evidence type="ECO:0000313" key="1">
    <source>
        <dbReference type="EMBL" id="MBR7797946.1"/>
    </source>
</evidence>